<proteinExistence type="predicted"/>
<feature type="region of interest" description="Disordered" evidence="1">
    <location>
        <begin position="26"/>
        <end position="53"/>
    </location>
</feature>
<dbReference type="PaxDb" id="39947-A0A0P0XQA4"/>
<protein>
    <submittedName>
        <fullName evidence="2">Os09g0516451 protein</fullName>
    </submittedName>
</protein>
<evidence type="ECO:0000313" key="2">
    <source>
        <dbReference type="EMBL" id="BAT08966.1"/>
    </source>
</evidence>
<accession>A0A0P0XQA4</accession>
<dbReference type="AlphaFoldDB" id="A0A0P0XQA4"/>
<name>A0A0P0XQA4_ORYSJ</name>
<reference evidence="3" key="1">
    <citation type="journal article" date="2005" name="Nature">
        <title>The map-based sequence of the rice genome.</title>
        <authorList>
            <consortium name="International rice genome sequencing project (IRGSP)"/>
            <person name="Matsumoto T."/>
            <person name="Wu J."/>
            <person name="Kanamori H."/>
            <person name="Katayose Y."/>
            <person name="Fujisawa M."/>
            <person name="Namiki N."/>
            <person name="Mizuno H."/>
            <person name="Yamamoto K."/>
            <person name="Antonio B.A."/>
            <person name="Baba T."/>
            <person name="Sakata K."/>
            <person name="Nagamura Y."/>
            <person name="Aoki H."/>
            <person name="Arikawa K."/>
            <person name="Arita K."/>
            <person name="Bito T."/>
            <person name="Chiden Y."/>
            <person name="Fujitsuka N."/>
            <person name="Fukunaka R."/>
            <person name="Hamada M."/>
            <person name="Harada C."/>
            <person name="Hayashi A."/>
            <person name="Hijishita S."/>
            <person name="Honda M."/>
            <person name="Hosokawa S."/>
            <person name="Ichikawa Y."/>
            <person name="Idonuma A."/>
            <person name="Iijima M."/>
            <person name="Ikeda M."/>
            <person name="Ikeno M."/>
            <person name="Ito K."/>
            <person name="Ito S."/>
            <person name="Ito T."/>
            <person name="Ito Y."/>
            <person name="Ito Y."/>
            <person name="Iwabuchi A."/>
            <person name="Kamiya K."/>
            <person name="Karasawa W."/>
            <person name="Kurita K."/>
            <person name="Katagiri S."/>
            <person name="Kikuta A."/>
            <person name="Kobayashi H."/>
            <person name="Kobayashi N."/>
            <person name="Machita K."/>
            <person name="Maehara T."/>
            <person name="Masukawa M."/>
            <person name="Mizubayashi T."/>
            <person name="Mukai Y."/>
            <person name="Nagasaki H."/>
            <person name="Nagata Y."/>
            <person name="Naito S."/>
            <person name="Nakashima M."/>
            <person name="Nakama Y."/>
            <person name="Nakamichi Y."/>
            <person name="Nakamura M."/>
            <person name="Meguro A."/>
            <person name="Negishi M."/>
            <person name="Ohta I."/>
            <person name="Ohta T."/>
            <person name="Okamoto M."/>
            <person name="Ono N."/>
            <person name="Saji S."/>
            <person name="Sakaguchi M."/>
            <person name="Sakai K."/>
            <person name="Shibata M."/>
            <person name="Shimokawa T."/>
            <person name="Song J."/>
            <person name="Takazaki Y."/>
            <person name="Terasawa K."/>
            <person name="Tsugane M."/>
            <person name="Tsuji K."/>
            <person name="Ueda S."/>
            <person name="Waki K."/>
            <person name="Yamagata H."/>
            <person name="Yamamoto M."/>
            <person name="Yamamoto S."/>
            <person name="Yamane H."/>
            <person name="Yoshiki S."/>
            <person name="Yoshihara R."/>
            <person name="Yukawa K."/>
            <person name="Zhong H."/>
            <person name="Yano M."/>
            <person name="Yuan Q."/>
            <person name="Ouyang S."/>
            <person name="Liu J."/>
            <person name="Jones K.M."/>
            <person name="Gansberger K."/>
            <person name="Moffat K."/>
            <person name="Hill J."/>
            <person name="Bera J."/>
            <person name="Fadrosh D."/>
            <person name="Jin S."/>
            <person name="Johri S."/>
            <person name="Kim M."/>
            <person name="Overton L."/>
            <person name="Reardon M."/>
            <person name="Tsitrin T."/>
            <person name="Vuong H."/>
            <person name="Weaver B."/>
            <person name="Ciecko A."/>
            <person name="Tallon L."/>
            <person name="Jackson J."/>
            <person name="Pai G."/>
            <person name="Aken S.V."/>
            <person name="Utterback T."/>
            <person name="Reidmuller S."/>
            <person name="Feldblyum T."/>
            <person name="Hsiao J."/>
            <person name="Zismann V."/>
            <person name="Iobst S."/>
            <person name="de Vazeille A.R."/>
            <person name="Buell C.R."/>
            <person name="Ying K."/>
            <person name="Li Y."/>
            <person name="Lu T."/>
            <person name="Huang Y."/>
            <person name="Zhao Q."/>
            <person name="Feng Q."/>
            <person name="Zhang L."/>
            <person name="Zhu J."/>
            <person name="Weng Q."/>
            <person name="Mu J."/>
            <person name="Lu Y."/>
            <person name="Fan D."/>
            <person name="Liu Y."/>
            <person name="Guan J."/>
            <person name="Zhang Y."/>
            <person name="Yu S."/>
            <person name="Liu X."/>
            <person name="Zhang Y."/>
            <person name="Hong G."/>
            <person name="Han B."/>
            <person name="Choisne N."/>
            <person name="Demange N."/>
            <person name="Orjeda G."/>
            <person name="Samain S."/>
            <person name="Cattolico L."/>
            <person name="Pelletier E."/>
            <person name="Couloux A."/>
            <person name="Segurens B."/>
            <person name="Wincker P."/>
            <person name="D'Hont A."/>
            <person name="Scarpelli C."/>
            <person name="Weissenbach J."/>
            <person name="Salanoubat M."/>
            <person name="Quetier F."/>
            <person name="Yu Y."/>
            <person name="Kim H.R."/>
            <person name="Rambo T."/>
            <person name="Currie J."/>
            <person name="Collura K."/>
            <person name="Luo M."/>
            <person name="Yang T."/>
            <person name="Ammiraju J.S.S."/>
            <person name="Engler F."/>
            <person name="Soderlund C."/>
            <person name="Wing R.A."/>
            <person name="Palmer L.E."/>
            <person name="de la Bastide M."/>
            <person name="Spiegel L."/>
            <person name="Nascimento L."/>
            <person name="Zutavern T."/>
            <person name="O'Shaughnessy A."/>
            <person name="Dike S."/>
            <person name="Dedhia N."/>
            <person name="Preston R."/>
            <person name="Balija V."/>
            <person name="McCombie W.R."/>
            <person name="Chow T."/>
            <person name="Chen H."/>
            <person name="Chung M."/>
            <person name="Chen C."/>
            <person name="Shaw J."/>
            <person name="Wu H."/>
            <person name="Hsiao K."/>
            <person name="Chao Y."/>
            <person name="Chu M."/>
            <person name="Cheng C."/>
            <person name="Hour A."/>
            <person name="Lee P."/>
            <person name="Lin S."/>
            <person name="Lin Y."/>
            <person name="Liou J."/>
            <person name="Liu S."/>
            <person name="Hsing Y."/>
            <person name="Raghuvanshi S."/>
            <person name="Mohanty A."/>
            <person name="Bharti A.K."/>
            <person name="Gaur A."/>
            <person name="Gupta V."/>
            <person name="Kumar D."/>
            <person name="Ravi V."/>
            <person name="Vij S."/>
            <person name="Kapur A."/>
            <person name="Khurana P."/>
            <person name="Khurana P."/>
            <person name="Khurana J.P."/>
            <person name="Tyagi A.K."/>
            <person name="Gaikwad K."/>
            <person name="Singh A."/>
            <person name="Dalal V."/>
            <person name="Srivastava S."/>
            <person name="Dixit A."/>
            <person name="Pal A.K."/>
            <person name="Ghazi I.A."/>
            <person name="Yadav M."/>
            <person name="Pandit A."/>
            <person name="Bhargava A."/>
            <person name="Sureshbabu K."/>
            <person name="Batra K."/>
            <person name="Sharma T.R."/>
            <person name="Mohapatra T."/>
            <person name="Singh N.K."/>
            <person name="Messing J."/>
            <person name="Nelson A.B."/>
            <person name="Fuks G."/>
            <person name="Kavchok S."/>
            <person name="Keizer G."/>
            <person name="Linton E."/>
            <person name="Llaca V."/>
            <person name="Song R."/>
            <person name="Tanyolac B."/>
            <person name="Young S."/>
            <person name="Ho-Il K."/>
            <person name="Hahn J.H."/>
            <person name="Sangsakoo G."/>
            <person name="Vanavichit A."/>
            <person name="de Mattos Luiz.A.T."/>
            <person name="Zimmer P.D."/>
            <person name="Malone G."/>
            <person name="Dellagostin O."/>
            <person name="de Oliveira A.C."/>
            <person name="Bevan M."/>
            <person name="Bancroft I."/>
            <person name="Minx P."/>
            <person name="Cordum H."/>
            <person name="Wilson R."/>
            <person name="Cheng Z."/>
            <person name="Jin W."/>
            <person name="Jiang J."/>
            <person name="Leong S.A."/>
            <person name="Iwama H."/>
            <person name="Gojobori T."/>
            <person name="Itoh T."/>
            <person name="Niimura Y."/>
            <person name="Fujii Y."/>
            <person name="Habara T."/>
            <person name="Sakai H."/>
            <person name="Sato Y."/>
            <person name="Wilson G."/>
            <person name="Kumar K."/>
            <person name="McCouch S."/>
            <person name="Juretic N."/>
            <person name="Hoen D."/>
            <person name="Wright S."/>
            <person name="Bruskiewich R."/>
            <person name="Bureau T."/>
            <person name="Miyao A."/>
            <person name="Hirochika H."/>
            <person name="Nishikawa T."/>
            <person name="Kadowaki K."/>
            <person name="Sugiura M."/>
            <person name="Burr B."/>
            <person name="Sasaki T."/>
        </authorList>
    </citation>
    <scope>NUCLEOTIDE SEQUENCE [LARGE SCALE GENOMIC DNA]</scope>
    <source>
        <strain evidence="3">cv. Nipponbare</strain>
    </source>
</reference>
<evidence type="ECO:0000256" key="1">
    <source>
        <dbReference type="SAM" id="MobiDB-lite"/>
    </source>
</evidence>
<feature type="compositionally biased region" description="Basic residues" evidence="1">
    <location>
        <begin position="39"/>
        <end position="52"/>
    </location>
</feature>
<reference evidence="2 3" key="2">
    <citation type="journal article" date="2013" name="Plant Cell Physiol.">
        <title>Rice Annotation Project Database (RAP-DB): an integrative and interactive database for rice genomics.</title>
        <authorList>
            <person name="Sakai H."/>
            <person name="Lee S.S."/>
            <person name="Tanaka T."/>
            <person name="Numa H."/>
            <person name="Kim J."/>
            <person name="Kawahara Y."/>
            <person name="Wakimoto H."/>
            <person name="Yang C.C."/>
            <person name="Iwamoto M."/>
            <person name="Abe T."/>
            <person name="Yamada Y."/>
            <person name="Muto A."/>
            <person name="Inokuchi H."/>
            <person name="Ikemura T."/>
            <person name="Matsumoto T."/>
            <person name="Sasaki T."/>
            <person name="Itoh T."/>
        </authorList>
    </citation>
    <scope>NUCLEOTIDE SEQUENCE [LARGE SCALE GENOMIC DNA]</scope>
    <source>
        <strain evidence="3">cv. Nipponbare</strain>
    </source>
</reference>
<gene>
    <name evidence="2" type="ordered locus">Os09g0516451</name>
    <name evidence="2" type="ORF">OSNPB_090516451</name>
</gene>
<dbReference type="Gramene" id="Os09t0516451-01">
    <property type="protein sequence ID" value="Os09t0516451-01"/>
    <property type="gene ID" value="Os09g0516451"/>
</dbReference>
<evidence type="ECO:0000313" key="3">
    <source>
        <dbReference type="Proteomes" id="UP000059680"/>
    </source>
</evidence>
<dbReference type="InParanoid" id="A0A0P0XQA4"/>
<feature type="compositionally biased region" description="Basic and acidic residues" evidence="1">
    <location>
        <begin position="28"/>
        <end position="38"/>
    </location>
</feature>
<sequence length="76" mass="8873">MGHIFHISEVTHISTTTYYKLAKGRPRISSDEPHEARIARPKHIARPQHARPHSVLPIRTQHHHLHLRPQLDRCIS</sequence>
<organism evidence="2 3">
    <name type="scientific">Oryza sativa subsp. japonica</name>
    <name type="common">Rice</name>
    <dbReference type="NCBI Taxonomy" id="39947"/>
    <lineage>
        <taxon>Eukaryota</taxon>
        <taxon>Viridiplantae</taxon>
        <taxon>Streptophyta</taxon>
        <taxon>Embryophyta</taxon>
        <taxon>Tracheophyta</taxon>
        <taxon>Spermatophyta</taxon>
        <taxon>Magnoliopsida</taxon>
        <taxon>Liliopsida</taxon>
        <taxon>Poales</taxon>
        <taxon>Poaceae</taxon>
        <taxon>BOP clade</taxon>
        <taxon>Oryzoideae</taxon>
        <taxon>Oryzeae</taxon>
        <taxon>Oryzinae</taxon>
        <taxon>Oryza</taxon>
        <taxon>Oryza sativa</taxon>
    </lineage>
</organism>
<dbReference type="EMBL" id="AP014965">
    <property type="protein sequence ID" value="BAT08966.1"/>
    <property type="molecule type" value="Genomic_DNA"/>
</dbReference>
<keyword evidence="3" id="KW-1185">Reference proteome</keyword>
<reference evidence="2 3" key="3">
    <citation type="journal article" date="2013" name="Rice">
        <title>Improvement of the Oryza sativa Nipponbare reference genome using next generation sequence and optical map data.</title>
        <authorList>
            <person name="Kawahara Y."/>
            <person name="de la Bastide M."/>
            <person name="Hamilton J.P."/>
            <person name="Kanamori H."/>
            <person name="McCombie W.R."/>
            <person name="Ouyang S."/>
            <person name="Schwartz D.C."/>
            <person name="Tanaka T."/>
            <person name="Wu J."/>
            <person name="Zhou S."/>
            <person name="Childs K.L."/>
            <person name="Davidson R.M."/>
            <person name="Lin H."/>
            <person name="Quesada-Ocampo L."/>
            <person name="Vaillancourt B."/>
            <person name="Sakai H."/>
            <person name="Lee S.S."/>
            <person name="Kim J."/>
            <person name="Numa H."/>
            <person name="Itoh T."/>
            <person name="Buell C.R."/>
            <person name="Matsumoto T."/>
        </authorList>
    </citation>
    <scope>NUCLEOTIDE SEQUENCE [LARGE SCALE GENOMIC DNA]</scope>
    <source>
        <strain evidence="3">cv. Nipponbare</strain>
    </source>
</reference>
<dbReference type="Proteomes" id="UP000059680">
    <property type="component" value="Chromosome 9"/>
</dbReference>